<dbReference type="GO" id="GO:0019941">
    <property type="term" value="P:modification-dependent protein catabolic process"/>
    <property type="evidence" value="ECO:0007669"/>
    <property type="project" value="InterPro"/>
</dbReference>
<dbReference type="NCBIfam" id="TIGR03688">
    <property type="entry name" value="depupylase_Dop"/>
    <property type="match status" value="1"/>
</dbReference>
<dbReference type="PANTHER" id="PTHR42307:SF2">
    <property type="entry name" value="PUP DEAMIDASE_DEPUPYLASE"/>
    <property type="match status" value="1"/>
</dbReference>
<dbReference type="InterPro" id="IPR004347">
    <property type="entry name" value="Pup_ligase/deamidase"/>
</dbReference>
<comment type="caution">
    <text evidence="3">The sequence shown here is derived from an EMBL/GenBank/DDBJ whole genome shotgun (WGS) entry which is preliminary data.</text>
</comment>
<reference evidence="3" key="1">
    <citation type="submission" date="2023-10" db="EMBL/GenBank/DDBJ databases">
        <title>Whole Genome based description of the genera Actinobaculum and Actinotignum reveals a complex phylogenetic relationship within the species included in the genus Actinotignum.</title>
        <authorList>
            <person name="Jensen C.S."/>
            <person name="Dargis R."/>
            <person name="Kemp M."/>
            <person name="Christensen J.J."/>
        </authorList>
    </citation>
    <scope>NUCLEOTIDE SEQUENCE</scope>
    <source>
        <strain evidence="3">SLA_B245</strain>
    </source>
</reference>
<dbReference type="GO" id="GO:0005524">
    <property type="term" value="F:ATP binding"/>
    <property type="evidence" value="ECO:0007669"/>
    <property type="project" value="TreeGrafter"/>
</dbReference>
<dbReference type="EMBL" id="JAWNFV010000002">
    <property type="protein sequence ID" value="MDY5139952.1"/>
    <property type="molecule type" value="Genomic_DNA"/>
</dbReference>
<dbReference type="GO" id="GO:0010498">
    <property type="term" value="P:proteasomal protein catabolic process"/>
    <property type="evidence" value="ECO:0007669"/>
    <property type="project" value="InterPro"/>
</dbReference>
<sequence>MTARRVIGLETEFGIMEPADLRANPVVLSADFVESYGHAGAGAGTHGPVAWDYTGEDPLNDARGFRMSREEADPSQLTDDPENPAPPAGVVVAPITDDDAELRRPRAANAVLTNGGRLYVDHAHPEYSSPETATPREAVLWDRAGELIARRGIELLREGGREFAIYKNNVDGKGAAYGSHENYLVDRALPFTEIIRYLTPFFVTRPILCGTGRVGLGPRSEQPGFQISQRADYVENDVGLETTFNRPIINTRDEPHAAAERFRRLHVIGGDANQFDVSILLKVGTTSLVLWMLEQDAVPLGLESVIMDSPVPLTWTVSQDPSLSTKLEVHEGEPRTALEIQQIYLDAVRDALDERGEVDGDTAEILERWQSVLDLLSRDIFSAASQVEWVAKYQILNELRERGGGSWDSDKLRALDVQWHDLRPERSIVAKLRGAGRVEELFSEAEIATAALQAPGSTRAYLRGQLISRFSEHVAAASWSSAVLRNSAGQLHRLSLPDPNGANEAALGATLAGAHTIDEVIAALTAAGS</sequence>
<comment type="similarity">
    <text evidence="1">Belongs to the Pup ligase/Pup deamidase family. Pup deamidase subfamily.</text>
</comment>
<dbReference type="Proteomes" id="UP001288320">
    <property type="component" value="Unassembled WGS sequence"/>
</dbReference>
<dbReference type="GO" id="GO:0016811">
    <property type="term" value="F:hydrolase activity, acting on carbon-nitrogen (but not peptide) bonds, in linear amides"/>
    <property type="evidence" value="ECO:0007669"/>
    <property type="project" value="InterPro"/>
</dbReference>
<dbReference type="AlphaFoldDB" id="A0AAW9HA11"/>
<name>A0AAW9HA11_9ACTO</name>
<dbReference type="PANTHER" id="PTHR42307">
    <property type="entry name" value="PUP DEAMIDASE/DEPUPYLASE"/>
    <property type="match status" value="1"/>
</dbReference>
<accession>A0AAW9HA11</accession>
<dbReference type="GeneID" id="92814232"/>
<dbReference type="RefSeq" id="WP_087070754.1">
    <property type="nucleotide sequence ID" value="NZ_CAUPFC010000008.1"/>
</dbReference>
<dbReference type="GO" id="GO:0070490">
    <property type="term" value="P:protein pupylation"/>
    <property type="evidence" value="ECO:0007669"/>
    <property type="project" value="TreeGrafter"/>
</dbReference>
<dbReference type="GO" id="GO:0008233">
    <property type="term" value="F:peptidase activity"/>
    <property type="evidence" value="ECO:0007669"/>
    <property type="project" value="InterPro"/>
</dbReference>
<keyword evidence="3" id="KW-0378">Hydrolase</keyword>
<evidence type="ECO:0000313" key="4">
    <source>
        <dbReference type="Proteomes" id="UP001288320"/>
    </source>
</evidence>
<evidence type="ECO:0000256" key="1">
    <source>
        <dbReference type="ARBA" id="ARBA00009114"/>
    </source>
</evidence>
<proteinExistence type="inferred from homology"/>
<evidence type="ECO:0000256" key="2">
    <source>
        <dbReference type="SAM" id="MobiDB-lite"/>
    </source>
</evidence>
<feature type="region of interest" description="Disordered" evidence="2">
    <location>
        <begin position="69"/>
        <end position="88"/>
    </location>
</feature>
<dbReference type="Pfam" id="PF03136">
    <property type="entry name" value="Pup_ligase"/>
    <property type="match status" value="1"/>
</dbReference>
<evidence type="ECO:0000313" key="3">
    <source>
        <dbReference type="EMBL" id="MDY5139952.1"/>
    </source>
</evidence>
<dbReference type="InterPro" id="IPR022366">
    <property type="entry name" value="Pup_deamidase"/>
</dbReference>
<organism evidence="3 4">
    <name type="scientific">Actinotignum timonense</name>
    <dbReference type="NCBI Taxonomy" id="1870995"/>
    <lineage>
        <taxon>Bacteria</taxon>
        <taxon>Bacillati</taxon>
        <taxon>Actinomycetota</taxon>
        <taxon>Actinomycetes</taxon>
        <taxon>Actinomycetales</taxon>
        <taxon>Actinomycetaceae</taxon>
        <taxon>Actinotignum</taxon>
    </lineage>
</organism>
<protein>
    <submittedName>
        <fullName evidence="3">Depupylase/deamidase Dop</fullName>
        <ecNumber evidence="3">3.5.1.119</ecNumber>
    </submittedName>
</protein>
<gene>
    <name evidence="3" type="primary">dop</name>
    <name evidence="3" type="ORF">R6G74_01290</name>
</gene>
<dbReference type="EC" id="3.5.1.119" evidence="3"/>